<protein>
    <recommendedName>
        <fullName evidence="1">PhnB-like domain-containing protein</fullName>
    </recommendedName>
</protein>
<proteinExistence type="predicted"/>
<name>A0A644VBB4_9ZZZZ</name>
<dbReference type="EMBL" id="VSSQ01000260">
    <property type="protein sequence ID" value="MPL88541.1"/>
    <property type="molecule type" value="Genomic_DNA"/>
</dbReference>
<evidence type="ECO:0000313" key="2">
    <source>
        <dbReference type="EMBL" id="MPL88541.1"/>
    </source>
</evidence>
<feature type="domain" description="PhnB-like" evidence="1">
    <location>
        <begin position="36"/>
        <end position="156"/>
    </location>
</feature>
<dbReference type="InterPro" id="IPR029068">
    <property type="entry name" value="Glyas_Bleomycin-R_OHBP_Dase"/>
</dbReference>
<dbReference type="Pfam" id="PF06983">
    <property type="entry name" value="3-dmu-9_3-mt"/>
    <property type="match status" value="1"/>
</dbReference>
<dbReference type="PANTHER" id="PTHR33990:SF4">
    <property type="entry name" value="PHNB-LIKE DOMAIN-CONTAINING PROTEIN"/>
    <property type="match status" value="1"/>
</dbReference>
<comment type="caution">
    <text evidence="2">The sequence shown here is derived from an EMBL/GenBank/DDBJ whole genome shotgun (WGS) entry which is preliminary data.</text>
</comment>
<dbReference type="PANTHER" id="PTHR33990">
    <property type="entry name" value="PROTEIN YJDN-RELATED"/>
    <property type="match status" value="1"/>
</dbReference>
<reference evidence="2" key="1">
    <citation type="submission" date="2019-08" db="EMBL/GenBank/DDBJ databases">
        <authorList>
            <person name="Kucharzyk K."/>
            <person name="Murdoch R.W."/>
            <person name="Higgins S."/>
            <person name="Loffler F."/>
        </authorList>
    </citation>
    <scope>NUCLEOTIDE SEQUENCE</scope>
</reference>
<organism evidence="2">
    <name type="scientific">bioreactor metagenome</name>
    <dbReference type="NCBI Taxonomy" id="1076179"/>
    <lineage>
        <taxon>unclassified sequences</taxon>
        <taxon>metagenomes</taxon>
        <taxon>ecological metagenomes</taxon>
    </lineage>
</organism>
<dbReference type="InterPro" id="IPR028973">
    <property type="entry name" value="PhnB-like"/>
</dbReference>
<dbReference type="Gene3D" id="3.10.180.10">
    <property type="entry name" value="2,3-Dihydroxybiphenyl 1,2-Dioxygenase, domain 1"/>
    <property type="match status" value="1"/>
</dbReference>
<accession>A0A644VBB4</accession>
<evidence type="ECO:0000259" key="1">
    <source>
        <dbReference type="Pfam" id="PF06983"/>
    </source>
</evidence>
<dbReference type="CDD" id="cd06588">
    <property type="entry name" value="PhnB_like"/>
    <property type="match status" value="1"/>
</dbReference>
<sequence length="191" mass="22172">MMELDKYPWSAKYGWIQDKYGVNWQLSYGKQQDIGQKFTPVLMFSDDRQGQATEAIHYYTTIFPRANIVGILNYSEEDNEVAGTVKHAQFSLDNYLFMAMDSSLPHGFSFNEAISLVVNCDTQEEIDYYWNKLSAVPEAEQCGWLKDKYGVSWQIVPTILEELMSDPQRSQRVITAFMKMKKFDIEELIKA</sequence>
<dbReference type="SUPFAM" id="SSF54593">
    <property type="entry name" value="Glyoxalase/Bleomycin resistance protein/Dihydroxybiphenyl dioxygenase"/>
    <property type="match status" value="2"/>
</dbReference>
<dbReference type="AlphaFoldDB" id="A0A644VBB4"/>
<dbReference type="Gene3D" id="3.30.720.110">
    <property type="match status" value="1"/>
</dbReference>
<gene>
    <name evidence="2" type="ORF">SDC9_34566</name>
</gene>